<evidence type="ECO:0000313" key="9">
    <source>
        <dbReference type="EMBL" id="JAC63830.1"/>
    </source>
</evidence>
<gene>
    <name evidence="9" type="ORF">TSPGSL018_19660</name>
</gene>
<dbReference type="Pfam" id="PF01936">
    <property type="entry name" value="NYN"/>
    <property type="match status" value="1"/>
</dbReference>
<comment type="subcellular location">
    <subcellularLocation>
        <location evidence="1">Cell projection</location>
        <location evidence="1">Cilium</location>
    </subcellularLocation>
    <subcellularLocation>
        <location evidence="2">Cytoplasm</location>
    </subcellularLocation>
</comment>
<dbReference type="InterPro" id="IPR023379">
    <property type="entry name" value="BART_dom"/>
</dbReference>
<proteinExistence type="predicted"/>
<feature type="non-terminal residue" evidence="9">
    <location>
        <position position="1"/>
    </location>
</feature>
<evidence type="ECO:0000256" key="3">
    <source>
        <dbReference type="ARBA" id="ARBA00022490"/>
    </source>
</evidence>
<dbReference type="Pfam" id="PF11527">
    <property type="entry name" value="ARL2_Bind_BART"/>
    <property type="match status" value="1"/>
</dbReference>
<dbReference type="EMBL" id="GBEZ01023035">
    <property type="protein sequence ID" value="JAC63830.1"/>
    <property type="molecule type" value="Transcribed_RNA"/>
</dbReference>
<accession>A0A061QZE2</accession>
<dbReference type="InterPro" id="IPR042541">
    <property type="entry name" value="BART_sf"/>
</dbReference>
<protein>
    <submittedName>
        <fullName evidence="9">Uncharacterized protein</fullName>
    </submittedName>
</protein>
<dbReference type="GO" id="GO:0004540">
    <property type="term" value="F:RNA nuclease activity"/>
    <property type="evidence" value="ECO:0007669"/>
    <property type="project" value="InterPro"/>
</dbReference>
<name>A0A061QZE2_9CHLO</name>
<sequence length="453" mass="50707">WVKGNKKYLAPPQKEQAKDKPDLIKIVLGLEASWSRDIDEFYEAHCPKFAEFEEDPKDGQPLFLHDIWQQYGKLVETKMTEALKLLNCTFKEFDKYLQERLTSSLAGSGESFDADISCFIDRFSLVEDFVSFGRFMQGFYKNLMQSSYLRVYWDADNVPIAAGHIDDVLHNLKELYKARGVWAQGVDYELVVVCNDATKQRIRQDCLKKFFNYGVKLQVVCNDKEAADKAIENNILFDLKTIGSKLLAVGIITKDRGFHSALKLAFKSKVKSFVVVPTGLPIRDPLRDNTDFVVHGSEAKKVLGIKDTGDDFPGGSGRSSPGTPPRVDDGKLPGSPVTVTPGCSPGNGRVPEAPGSSTVLPGGKYIGTCISWQKEDGGLGTVRIEFDIKWRRIHPPVEVTFRGDSVHSSLKSNPGTKRSRVALPRPKPVKLEWRKAKTSGEWRAFNVRDAFLR</sequence>
<evidence type="ECO:0000256" key="6">
    <source>
        <dbReference type="SAM" id="MobiDB-lite"/>
    </source>
</evidence>
<dbReference type="Gene3D" id="1.20.1520.10">
    <property type="entry name" value="ADP-ribosylation factor-like 2-binding protein, domain"/>
    <property type="match status" value="1"/>
</dbReference>
<evidence type="ECO:0000259" key="7">
    <source>
        <dbReference type="Pfam" id="PF01936"/>
    </source>
</evidence>
<keyword evidence="4" id="KW-0969">Cilium</keyword>
<keyword evidence="5" id="KW-0966">Cell projection</keyword>
<reference evidence="9" key="1">
    <citation type="submission" date="2014-05" db="EMBL/GenBank/DDBJ databases">
        <title>The transcriptome of the halophilic microalga Tetraselmis sp. GSL018 isolated from the Great Salt Lake, Utah.</title>
        <authorList>
            <person name="Jinkerson R.E."/>
            <person name="D'Adamo S."/>
            <person name="Posewitz M.C."/>
        </authorList>
    </citation>
    <scope>NUCLEOTIDE SEQUENCE</scope>
    <source>
        <strain evidence="9">GSL018</strain>
    </source>
</reference>
<keyword evidence="3" id="KW-0963">Cytoplasm</keyword>
<dbReference type="AlphaFoldDB" id="A0A061QZE2"/>
<evidence type="ECO:0000259" key="8">
    <source>
        <dbReference type="Pfam" id="PF11527"/>
    </source>
</evidence>
<feature type="domain" description="NYN" evidence="7">
    <location>
        <begin position="151"/>
        <end position="276"/>
    </location>
</feature>
<evidence type="ECO:0000256" key="1">
    <source>
        <dbReference type="ARBA" id="ARBA00004138"/>
    </source>
</evidence>
<feature type="domain" description="BART" evidence="8">
    <location>
        <begin position="32"/>
        <end position="136"/>
    </location>
</feature>
<evidence type="ECO:0000256" key="5">
    <source>
        <dbReference type="ARBA" id="ARBA00023273"/>
    </source>
</evidence>
<evidence type="ECO:0000256" key="2">
    <source>
        <dbReference type="ARBA" id="ARBA00004496"/>
    </source>
</evidence>
<organism evidence="9">
    <name type="scientific">Tetraselmis sp. GSL018</name>
    <dbReference type="NCBI Taxonomy" id="582737"/>
    <lineage>
        <taxon>Eukaryota</taxon>
        <taxon>Viridiplantae</taxon>
        <taxon>Chlorophyta</taxon>
        <taxon>core chlorophytes</taxon>
        <taxon>Chlorodendrophyceae</taxon>
        <taxon>Chlorodendrales</taxon>
        <taxon>Chlorodendraceae</taxon>
        <taxon>Tetraselmis</taxon>
    </lineage>
</organism>
<dbReference type="InterPro" id="IPR021139">
    <property type="entry name" value="NYN"/>
</dbReference>
<dbReference type="GO" id="GO:0005737">
    <property type="term" value="C:cytoplasm"/>
    <property type="evidence" value="ECO:0007669"/>
    <property type="project" value="UniProtKB-SubCell"/>
</dbReference>
<evidence type="ECO:0000256" key="4">
    <source>
        <dbReference type="ARBA" id="ARBA00023069"/>
    </source>
</evidence>
<feature type="region of interest" description="Disordered" evidence="6">
    <location>
        <begin position="305"/>
        <end position="357"/>
    </location>
</feature>
<dbReference type="GO" id="GO:0005929">
    <property type="term" value="C:cilium"/>
    <property type="evidence" value="ECO:0007669"/>
    <property type="project" value="UniProtKB-SubCell"/>
</dbReference>